<dbReference type="InterPro" id="IPR011990">
    <property type="entry name" value="TPR-like_helical_dom_sf"/>
</dbReference>
<protein>
    <recommendedName>
        <fullName evidence="5">Tetratricopeptide repeat-containing protein</fullName>
    </recommendedName>
</protein>
<feature type="signal peptide" evidence="2">
    <location>
        <begin position="1"/>
        <end position="18"/>
    </location>
</feature>
<keyword evidence="2" id="KW-0732">Signal</keyword>
<feature type="region of interest" description="Disordered" evidence="1">
    <location>
        <begin position="326"/>
        <end position="354"/>
    </location>
</feature>
<name>A0A1H6M5X6_9GAMM</name>
<accession>A0A1H6M5X6</accession>
<dbReference type="RefSeq" id="WP_092793707.1">
    <property type="nucleotide sequence ID" value="NZ_FNXF01000009.1"/>
</dbReference>
<proteinExistence type="predicted"/>
<dbReference type="AlphaFoldDB" id="A0A1H6M5X6"/>
<dbReference type="EMBL" id="FNXF01000009">
    <property type="protein sequence ID" value="SEH96742.1"/>
    <property type="molecule type" value="Genomic_DNA"/>
</dbReference>
<gene>
    <name evidence="3" type="ORF">SAMN05660691_02464</name>
</gene>
<dbReference type="SUPFAM" id="SSF48452">
    <property type="entry name" value="TPR-like"/>
    <property type="match status" value="1"/>
</dbReference>
<organism evidence="3 4">
    <name type="scientific">Rheinheimera pacifica</name>
    <dbReference type="NCBI Taxonomy" id="173990"/>
    <lineage>
        <taxon>Bacteria</taxon>
        <taxon>Pseudomonadati</taxon>
        <taxon>Pseudomonadota</taxon>
        <taxon>Gammaproteobacteria</taxon>
        <taxon>Chromatiales</taxon>
        <taxon>Chromatiaceae</taxon>
        <taxon>Rheinheimera</taxon>
    </lineage>
</organism>
<feature type="chain" id="PRO_5011451229" description="Tetratricopeptide repeat-containing protein" evidence="2">
    <location>
        <begin position="19"/>
        <end position="354"/>
    </location>
</feature>
<dbReference type="OrthoDB" id="192575at2"/>
<keyword evidence="4" id="KW-1185">Reference proteome</keyword>
<evidence type="ECO:0000313" key="3">
    <source>
        <dbReference type="EMBL" id="SEH96742.1"/>
    </source>
</evidence>
<evidence type="ECO:0008006" key="5">
    <source>
        <dbReference type="Google" id="ProtNLM"/>
    </source>
</evidence>
<evidence type="ECO:0000313" key="4">
    <source>
        <dbReference type="Proteomes" id="UP000199371"/>
    </source>
</evidence>
<dbReference type="STRING" id="173990.SAMN05660691_02464"/>
<reference evidence="4" key="1">
    <citation type="submission" date="2016-10" db="EMBL/GenBank/DDBJ databases">
        <authorList>
            <person name="Varghese N."/>
            <person name="Submissions S."/>
        </authorList>
    </citation>
    <scope>NUCLEOTIDE SEQUENCE [LARGE SCALE GENOMIC DNA]</scope>
    <source>
        <strain evidence="4">DSM 17616</strain>
    </source>
</reference>
<sequence>MKALLLLLAGALPASNVAQYEALLAKSQFSELEHQILQQSDYKQHGDVLVVYARALIAQQRLEDANTLLNFAVEQFPGNSELNYLAGLSKLRLASNGNVFSAKERAARGVELLQKAVIIKPDHFAARQALIDFYSVAPANAGGDKELALAMTEQLAKENPDQALLAQSRILLNEKKPAEALALLEQMMPDPPNARLLARKAQILNELAEYDAAFDNYKLAAEYATDLTDKYNALYHIGRLAVVADQDAMLGITALQQYLEFYSDSENKTLPWATLRLAQLMYRTGDNFEATLLVGSLTHARVADEEFNLILLSLLSALKAKDAPAVIEQPEAAPEPVEEKQDNGQDQAETIQEI</sequence>
<dbReference type="Gene3D" id="1.25.40.10">
    <property type="entry name" value="Tetratricopeptide repeat domain"/>
    <property type="match status" value="1"/>
</dbReference>
<dbReference type="Proteomes" id="UP000199371">
    <property type="component" value="Unassembled WGS sequence"/>
</dbReference>
<feature type="compositionally biased region" description="Low complexity" evidence="1">
    <location>
        <begin position="326"/>
        <end position="335"/>
    </location>
</feature>
<feature type="compositionally biased region" description="Polar residues" evidence="1">
    <location>
        <begin position="344"/>
        <end position="354"/>
    </location>
</feature>
<evidence type="ECO:0000256" key="2">
    <source>
        <dbReference type="SAM" id="SignalP"/>
    </source>
</evidence>
<evidence type="ECO:0000256" key="1">
    <source>
        <dbReference type="SAM" id="MobiDB-lite"/>
    </source>
</evidence>